<evidence type="ECO:0000313" key="9">
    <source>
        <dbReference type="Ensembl" id="ENSMGAP00000026284.1"/>
    </source>
</evidence>
<name>A0A803Y3D7_MELGA</name>
<dbReference type="GO" id="GO:0030424">
    <property type="term" value="C:axon"/>
    <property type="evidence" value="ECO:0007669"/>
    <property type="project" value="TreeGrafter"/>
</dbReference>
<dbReference type="GO" id="GO:0007411">
    <property type="term" value="P:axon guidance"/>
    <property type="evidence" value="ECO:0007669"/>
    <property type="project" value="TreeGrafter"/>
</dbReference>
<evidence type="ECO:0000256" key="7">
    <source>
        <dbReference type="ARBA" id="ARBA00023319"/>
    </source>
</evidence>
<keyword evidence="10" id="KW-1185">Reference proteome</keyword>
<evidence type="ECO:0000256" key="5">
    <source>
        <dbReference type="ARBA" id="ARBA00023157"/>
    </source>
</evidence>
<dbReference type="InParanoid" id="A0A803Y3D7"/>
<evidence type="ECO:0000256" key="1">
    <source>
        <dbReference type="ARBA" id="ARBA00004370"/>
    </source>
</evidence>
<keyword evidence="6" id="KW-0325">Glycoprotein</keyword>
<sequence>DPKPVAPISRRFWGAAAGADVFLSPSGVWCFSELFFVREPQDVTASRKDAVVLDCQARGEAPITITWLKNGGKVSENERIYTLSNGSLYISEVEGRKGEQSDEGFYQCLALNKYGAILSQKSHLTLASKCQLLFVNLLPSLWLKLLNSAKRLNALMFVCLKR</sequence>
<evidence type="ECO:0000256" key="4">
    <source>
        <dbReference type="ARBA" id="ARBA00023136"/>
    </source>
</evidence>
<keyword evidence="3" id="KW-0677">Repeat</keyword>
<dbReference type="AlphaFoldDB" id="A0A803Y3D7"/>
<dbReference type="InterPro" id="IPR003599">
    <property type="entry name" value="Ig_sub"/>
</dbReference>
<dbReference type="GeneTree" id="ENSGT00940000155943"/>
<evidence type="ECO:0000256" key="3">
    <source>
        <dbReference type="ARBA" id="ARBA00022737"/>
    </source>
</evidence>
<dbReference type="GO" id="GO:0007156">
    <property type="term" value="P:homophilic cell adhesion via plasma membrane adhesion molecules"/>
    <property type="evidence" value="ECO:0007669"/>
    <property type="project" value="TreeGrafter"/>
</dbReference>
<proteinExistence type="predicted"/>
<reference evidence="9 10" key="1">
    <citation type="journal article" date="2010" name="PLoS Biol.">
        <title>Multi-platform next-generation sequencing of the domestic turkey (Meleagris gallopavo): genome assembly and analysis.</title>
        <authorList>
            <person name="Dalloul R.A."/>
            <person name="Long J.A."/>
            <person name="Zimin A.V."/>
            <person name="Aslam L."/>
            <person name="Beal K."/>
            <person name="Blomberg L.A."/>
            <person name="Bouffard P."/>
            <person name="Burt D.W."/>
            <person name="Crasta O."/>
            <person name="Crooijmans R.P."/>
            <person name="Cooper K."/>
            <person name="Coulombe R.A."/>
            <person name="De S."/>
            <person name="Delany M.E."/>
            <person name="Dodgson J.B."/>
            <person name="Dong J.J."/>
            <person name="Evans C."/>
            <person name="Frederickson K.M."/>
            <person name="Flicek P."/>
            <person name="Florea L."/>
            <person name="Folkerts O."/>
            <person name="Groenen M.A."/>
            <person name="Harkins T.T."/>
            <person name="Herrero J."/>
            <person name="Hoffmann S."/>
            <person name="Megens H.J."/>
            <person name="Jiang A."/>
            <person name="de Jong P."/>
            <person name="Kaiser P."/>
            <person name="Kim H."/>
            <person name="Kim K.W."/>
            <person name="Kim S."/>
            <person name="Langenberger D."/>
            <person name="Lee M.K."/>
            <person name="Lee T."/>
            <person name="Mane S."/>
            <person name="Marcais G."/>
            <person name="Marz M."/>
            <person name="McElroy A.P."/>
            <person name="Modise T."/>
            <person name="Nefedov M."/>
            <person name="Notredame C."/>
            <person name="Paton I.R."/>
            <person name="Payne W.S."/>
            <person name="Pertea G."/>
            <person name="Prickett D."/>
            <person name="Puiu D."/>
            <person name="Qioa D."/>
            <person name="Raineri E."/>
            <person name="Ruffier M."/>
            <person name="Salzberg S.L."/>
            <person name="Schatz M.C."/>
            <person name="Scheuring C."/>
            <person name="Schmidt C.J."/>
            <person name="Schroeder S."/>
            <person name="Searle S.M."/>
            <person name="Smith E.J."/>
            <person name="Smith J."/>
            <person name="Sonstegard T.S."/>
            <person name="Stadler P.F."/>
            <person name="Tafer H."/>
            <person name="Tu Z.J."/>
            <person name="Van Tassell C.P."/>
            <person name="Vilella A.J."/>
            <person name="Williams K.P."/>
            <person name="Yorke J.A."/>
            <person name="Zhang L."/>
            <person name="Zhang H.B."/>
            <person name="Zhang X."/>
            <person name="Zhang Y."/>
            <person name="Reed K.M."/>
        </authorList>
    </citation>
    <scope>NUCLEOTIDE SEQUENCE [LARGE SCALE GENOMIC DNA]</scope>
</reference>
<evidence type="ECO:0000259" key="8">
    <source>
        <dbReference type="PROSITE" id="PS50835"/>
    </source>
</evidence>
<evidence type="ECO:0000313" key="10">
    <source>
        <dbReference type="Proteomes" id="UP000001645"/>
    </source>
</evidence>
<dbReference type="SMART" id="SM00408">
    <property type="entry name" value="IGc2"/>
    <property type="match status" value="1"/>
</dbReference>
<evidence type="ECO:0000256" key="2">
    <source>
        <dbReference type="ARBA" id="ARBA00022729"/>
    </source>
</evidence>
<feature type="domain" description="Ig-like" evidence="8">
    <location>
        <begin position="25"/>
        <end position="125"/>
    </location>
</feature>
<keyword evidence="5" id="KW-1015">Disulfide bond</keyword>
<accession>A0A803Y3D7</accession>
<protein>
    <recommendedName>
        <fullName evidence="8">Ig-like domain-containing protein</fullName>
    </recommendedName>
</protein>
<dbReference type="InterPro" id="IPR013783">
    <property type="entry name" value="Ig-like_fold"/>
</dbReference>
<keyword evidence="7" id="KW-0393">Immunoglobulin domain</keyword>
<dbReference type="PROSITE" id="PS50835">
    <property type="entry name" value="IG_LIKE"/>
    <property type="match status" value="1"/>
</dbReference>
<dbReference type="FunFam" id="2.60.40.10:FF:000600">
    <property type="entry name" value="Contactin 2"/>
    <property type="match status" value="1"/>
</dbReference>
<dbReference type="Proteomes" id="UP000001645">
    <property type="component" value="Chromosome 12"/>
</dbReference>
<dbReference type="InterPro" id="IPR036179">
    <property type="entry name" value="Ig-like_dom_sf"/>
</dbReference>
<dbReference type="InterPro" id="IPR003598">
    <property type="entry name" value="Ig_sub2"/>
</dbReference>
<dbReference type="PANTHER" id="PTHR10075:SF100">
    <property type="entry name" value="FASCICLIN-2"/>
    <property type="match status" value="1"/>
</dbReference>
<keyword evidence="2" id="KW-0732">Signal</keyword>
<dbReference type="InterPro" id="IPR013098">
    <property type="entry name" value="Ig_I-set"/>
</dbReference>
<reference evidence="9" key="3">
    <citation type="submission" date="2025-09" db="UniProtKB">
        <authorList>
            <consortium name="Ensembl"/>
        </authorList>
    </citation>
    <scope>IDENTIFICATION</scope>
</reference>
<organism evidence="9 10">
    <name type="scientific">Meleagris gallopavo</name>
    <name type="common">Wild turkey</name>
    <dbReference type="NCBI Taxonomy" id="9103"/>
    <lineage>
        <taxon>Eukaryota</taxon>
        <taxon>Metazoa</taxon>
        <taxon>Chordata</taxon>
        <taxon>Craniata</taxon>
        <taxon>Vertebrata</taxon>
        <taxon>Euteleostomi</taxon>
        <taxon>Archelosauria</taxon>
        <taxon>Archosauria</taxon>
        <taxon>Dinosauria</taxon>
        <taxon>Saurischia</taxon>
        <taxon>Theropoda</taxon>
        <taxon>Coelurosauria</taxon>
        <taxon>Aves</taxon>
        <taxon>Neognathae</taxon>
        <taxon>Galloanserae</taxon>
        <taxon>Galliformes</taxon>
        <taxon>Phasianidae</taxon>
        <taxon>Meleagridinae</taxon>
        <taxon>Meleagris</taxon>
    </lineage>
</organism>
<dbReference type="SUPFAM" id="SSF48726">
    <property type="entry name" value="Immunoglobulin"/>
    <property type="match status" value="1"/>
</dbReference>
<keyword evidence="4" id="KW-0472">Membrane</keyword>
<dbReference type="GO" id="GO:0005886">
    <property type="term" value="C:plasma membrane"/>
    <property type="evidence" value="ECO:0007669"/>
    <property type="project" value="TreeGrafter"/>
</dbReference>
<dbReference type="Pfam" id="PF07679">
    <property type="entry name" value="I-set"/>
    <property type="match status" value="1"/>
</dbReference>
<dbReference type="SMART" id="SM00409">
    <property type="entry name" value="IG"/>
    <property type="match status" value="1"/>
</dbReference>
<reference evidence="9" key="2">
    <citation type="submission" date="2025-08" db="UniProtKB">
        <authorList>
            <consortium name="Ensembl"/>
        </authorList>
    </citation>
    <scope>IDENTIFICATION</scope>
</reference>
<dbReference type="Gene3D" id="2.60.40.10">
    <property type="entry name" value="Immunoglobulins"/>
    <property type="match status" value="1"/>
</dbReference>
<dbReference type="GO" id="GO:0098632">
    <property type="term" value="F:cell-cell adhesion mediator activity"/>
    <property type="evidence" value="ECO:0007669"/>
    <property type="project" value="TreeGrafter"/>
</dbReference>
<dbReference type="InterPro" id="IPR007110">
    <property type="entry name" value="Ig-like_dom"/>
</dbReference>
<dbReference type="GO" id="GO:0070593">
    <property type="term" value="P:dendrite self-avoidance"/>
    <property type="evidence" value="ECO:0007669"/>
    <property type="project" value="TreeGrafter"/>
</dbReference>
<comment type="subcellular location">
    <subcellularLocation>
        <location evidence="1">Membrane</location>
    </subcellularLocation>
</comment>
<dbReference type="Ensembl" id="ENSMGAT00000022832.1">
    <property type="protein sequence ID" value="ENSMGAP00000026284.1"/>
    <property type="gene ID" value="ENSMGAG00000021031.1"/>
</dbReference>
<evidence type="ECO:0000256" key="6">
    <source>
        <dbReference type="ARBA" id="ARBA00023180"/>
    </source>
</evidence>
<dbReference type="PANTHER" id="PTHR10075">
    <property type="entry name" value="BASIGIN RELATED"/>
    <property type="match status" value="1"/>
</dbReference>